<proteinExistence type="predicted"/>
<evidence type="ECO:0000259" key="1">
    <source>
        <dbReference type="Pfam" id="PF09588"/>
    </source>
</evidence>
<dbReference type="RefSeq" id="YP_010096840.1">
    <property type="nucleotide sequence ID" value="NC_055753.1"/>
</dbReference>
<dbReference type="KEGG" id="vg:65114499"/>
<dbReference type="Pfam" id="PF09588">
    <property type="entry name" value="YqaJ"/>
    <property type="match status" value="1"/>
</dbReference>
<reference evidence="2 3" key="1">
    <citation type="submission" date="2018-06" db="EMBL/GenBank/DDBJ databases">
        <authorList>
            <person name="Roth S.J."/>
            <person name="Strobel J.T."/>
            <person name="Delesalle V.A."/>
            <person name="Garlena R.A."/>
            <person name="Russell D.A."/>
            <person name="Pope W.H."/>
            <person name="Jacobs-Sera D."/>
            <person name="Hatfull G.F."/>
        </authorList>
    </citation>
    <scope>NUCLEOTIDE SEQUENCE [LARGE SCALE GENOMIC DNA]</scope>
</reference>
<dbReference type="InterPro" id="IPR011335">
    <property type="entry name" value="Restrct_endonuc-II-like"/>
</dbReference>
<dbReference type="Proteomes" id="UP000259202">
    <property type="component" value="Segment"/>
</dbReference>
<dbReference type="GeneID" id="65114499"/>
<accession>A0A345KUC3</accession>
<keyword evidence="3" id="KW-1185">Reference proteome</keyword>
<organism evidence="2 3">
    <name type="scientific">Gordonia phage Rofo</name>
    <dbReference type="NCBI Taxonomy" id="2250396"/>
    <lineage>
        <taxon>Viruses</taxon>
        <taxon>Duplodnaviria</taxon>
        <taxon>Heunggongvirae</taxon>
        <taxon>Uroviricota</taxon>
        <taxon>Caudoviricetes</taxon>
        <taxon>Stackebrandtviridae</taxon>
        <taxon>Schenleyvirinae</taxon>
        <taxon>Vividuovirus</taxon>
        <taxon>Vividuovirus rofo</taxon>
    </lineage>
</organism>
<feature type="domain" description="YqaJ viral recombinase" evidence="1">
    <location>
        <begin position="102"/>
        <end position="238"/>
    </location>
</feature>
<dbReference type="Gene3D" id="3.90.320.10">
    <property type="match status" value="1"/>
</dbReference>
<dbReference type="EMBL" id="MH479924">
    <property type="protein sequence ID" value="AXH46625.1"/>
    <property type="molecule type" value="Genomic_DNA"/>
</dbReference>
<protein>
    <submittedName>
        <fullName evidence="2">Exonuclease</fullName>
    </submittedName>
</protein>
<gene>
    <name evidence="2" type="primary">48</name>
    <name evidence="2" type="ORF">SEA_ROFO_48</name>
</gene>
<dbReference type="GO" id="GO:0004527">
    <property type="term" value="F:exonuclease activity"/>
    <property type="evidence" value="ECO:0007669"/>
    <property type="project" value="UniProtKB-KW"/>
</dbReference>
<evidence type="ECO:0000313" key="3">
    <source>
        <dbReference type="Proteomes" id="UP000259202"/>
    </source>
</evidence>
<keyword evidence="2" id="KW-0540">Nuclease</keyword>
<keyword evidence="2" id="KW-0378">Hydrolase</keyword>
<name>A0A345KUC3_9CAUD</name>
<dbReference type="InterPro" id="IPR011604">
    <property type="entry name" value="PDDEXK-like_dom_sf"/>
</dbReference>
<keyword evidence="2" id="KW-0269">Exonuclease</keyword>
<dbReference type="InterPro" id="IPR019080">
    <property type="entry name" value="YqaJ_viral_recombinase"/>
</dbReference>
<sequence length="448" mass="50260">MSACSSCGETIIFAKTAKGKAMPLDPEPNATRGNVYVTGQGRDMTATKLTDALAQRFREDGKLLYLSHFATCPNTIDVNPWDDTSVMLQRFDLDTYSGRIGWLWQRRNGIGSSECSSVLGLNPWPDATAWHVWMDKVALLPLDDGRDSEQMEIGREVESAIVRIVARRLGVEHYGIPALANRQHGWMRSNVDRVFVTNDGPIPFEAKNTSEYLLHEWIDQVPDHAELQILHTLNVTGAPYGYVGGMIGGRRVVFQRIDRNESLLQHIADVERELWDRVLGYKAAIARGATVDEAREEFEPTVTERDTVDSIIGAAPRRDVDEIVLTDEQAERARLWVADYQAAQLAEKSAQAGKDDAQNKLVQLANGHTRMLAEVGRDGEGKPIHEVIATVQRGNFAKARFIAAHQDIADVTMKKVEVLDVDALKTEHPDLYRQFQSRHIRTPKRKEN</sequence>
<dbReference type="SUPFAM" id="SSF52980">
    <property type="entry name" value="Restriction endonuclease-like"/>
    <property type="match status" value="1"/>
</dbReference>
<evidence type="ECO:0000313" key="2">
    <source>
        <dbReference type="EMBL" id="AXH46625.1"/>
    </source>
</evidence>